<dbReference type="AlphaFoldDB" id="D7MBF6"/>
<evidence type="ECO:0000313" key="1">
    <source>
        <dbReference type="EMBL" id="EFH45287.1"/>
    </source>
</evidence>
<dbReference type="Gramene" id="scaffold_700442.1">
    <property type="protein sequence ID" value="scaffold_700442.1"/>
    <property type="gene ID" value="scaffold_700442.1"/>
</dbReference>
<organism evidence="2">
    <name type="scientific">Arabidopsis lyrata subsp. lyrata</name>
    <name type="common">Lyre-leaved rock-cress</name>
    <dbReference type="NCBI Taxonomy" id="81972"/>
    <lineage>
        <taxon>Eukaryota</taxon>
        <taxon>Viridiplantae</taxon>
        <taxon>Streptophyta</taxon>
        <taxon>Embryophyta</taxon>
        <taxon>Tracheophyta</taxon>
        <taxon>Spermatophyta</taxon>
        <taxon>Magnoliopsida</taxon>
        <taxon>eudicotyledons</taxon>
        <taxon>Gunneridae</taxon>
        <taxon>Pentapetalae</taxon>
        <taxon>rosids</taxon>
        <taxon>malvids</taxon>
        <taxon>Brassicales</taxon>
        <taxon>Brassicaceae</taxon>
        <taxon>Camelineae</taxon>
        <taxon>Arabidopsis</taxon>
    </lineage>
</organism>
<reference evidence="2" key="1">
    <citation type="journal article" date="2011" name="Nat. Genet.">
        <title>The Arabidopsis lyrata genome sequence and the basis of rapid genome size change.</title>
        <authorList>
            <person name="Hu T.T."/>
            <person name="Pattyn P."/>
            <person name="Bakker E.G."/>
            <person name="Cao J."/>
            <person name="Cheng J.-F."/>
            <person name="Clark R.M."/>
            <person name="Fahlgren N."/>
            <person name="Fawcett J.A."/>
            <person name="Grimwood J."/>
            <person name="Gundlach H."/>
            <person name="Haberer G."/>
            <person name="Hollister J.D."/>
            <person name="Ossowski S."/>
            <person name="Ottilar R.P."/>
            <person name="Salamov A.A."/>
            <person name="Schneeberger K."/>
            <person name="Spannagl M."/>
            <person name="Wang X."/>
            <person name="Yang L."/>
            <person name="Nasrallah M.E."/>
            <person name="Bergelson J."/>
            <person name="Carrington J.C."/>
            <person name="Gaut B.S."/>
            <person name="Schmutz J."/>
            <person name="Mayer K.F.X."/>
            <person name="Van de Peer Y."/>
            <person name="Grigoriev I.V."/>
            <person name="Nordborg M."/>
            <person name="Weigel D."/>
            <person name="Guo Y.-L."/>
        </authorList>
    </citation>
    <scope>NUCLEOTIDE SEQUENCE [LARGE SCALE GENOMIC DNA]</scope>
    <source>
        <strain evidence="2">cv. MN47</strain>
    </source>
</reference>
<sequence length="63" mass="7263">MQAHLSWQRSDDKDVYSELYRPYKHLIHPSINLTHINITYQLLLSSSISPLSLAPSIIDEIVT</sequence>
<protein>
    <submittedName>
        <fullName evidence="1">Expressed protein</fullName>
    </submittedName>
</protein>
<accession>D7MBF6</accession>
<name>D7MBF6_ARALL</name>
<proteinExistence type="predicted"/>
<dbReference type="Proteomes" id="UP000008694">
    <property type="component" value="Unassembled WGS sequence"/>
</dbReference>
<keyword evidence="2" id="KW-1185">Reference proteome</keyword>
<gene>
    <name evidence="1" type="ORF">ARALYDRAFT_912700</name>
</gene>
<dbReference type="HOGENOM" id="CLU_2888816_0_0_1"/>
<dbReference type="EMBL" id="GL348719">
    <property type="protein sequence ID" value="EFH45287.1"/>
    <property type="molecule type" value="Genomic_DNA"/>
</dbReference>
<evidence type="ECO:0000313" key="2">
    <source>
        <dbReference type="Proteomes" id="UP000008694"/>
    </source>
</evidence>